<dbReference type="InterPro" id="IPR052544">
    <property type="entry name" value="Bacteriocin_Proc_Enz"/>
</dbReference>
<accession>A0A4Y3PQE5</accession>
<gene>
    <name evidence="2" type="ORF">BPA01_37860</name>
</gene>
<dbReference type="Proteomes" id="UP000316882">
    <property type="component" value="Unassembled WGS sequence"/>
</dbReference>
<dbReference type="PANTHER" id="PTHR43745:SF2">
    <property type="entry name" value="NITROREDUCTASE MJ1384-RELATED"/>
    <property type="match status" value="1"/>
</dbReference>
<organism evidence="2 3">
    <name type="scientific">Brevibacillus parabrevis</name>
    <dbReference type="NCBI Taxonomy" id="54914"/>
    <lineage>
        <taxon>Bacteria</taxon>
        <taxon>Bacillati</taxon>
        <taxon>Bacillota</taxon>
        <taxon>Bacilli</taxon>
        <taxon>Bacillales</taxon>
        <taxon>Paenibacillaceae</taxon>
        <taxon>Brevibacillus</taxon>
    </lineage>
</organism>
<evidence type="ECO:0000259" key="1">
    <source>
        <dbReference type="Pfam" id="PF00881"/>
    </source>
</evidence>
<feature type="domain" description="Nitroreductase" evidence="1">
    <location>
        <begin position="71"/>
        <end position="249"/>
    </location>
</feature>
<evidence type="ECO:0000313" key="2">
    <source>
        <dbReference type="EMBL" id="GEB34206.1"/>
    </source>
</evidence>
<dbReference type="InterPro" id="IPR029479">
    <property type="entry name" value="Nitroreductase"/>
</dbReference>
<proteinExistence type="predicted"/>
<name>A0A4Y3PQE5_BREPA</name>
<dbReference type="GO" id="GO:0016491">
    <property type="term" value="F:oxidoreductase activity"/>
    <property type="evidence" value="ECO:0007669"/>
    <property type="project" value="InterPro"/>
</dbReference>
<dbReference type="SUPFAM" id="SSF55469">
    <property type="entry name" value="FMN-dependent nitroreductase-like"/>
    <property type="match status" value="1"/>
</dbReference>
<dbReference type="Pfam" id="PF00881">
    <property type="entry name" value="Nitroreductase"/>
    <property type="match status" value="1"/>
</dbReference>
<dbReference type="RefSeq" id="WP_122963890.1">
    <property type="nucleotide sequence ID" value="NZ_BJMH01000020.1"/>
</dbReference>
<protein>
    <recommendedName>
        <fullName evidence="1">Nitroreductase domain-containing protein</fullName>
    </recommendedName>
</protein>
<dbReference type="CDD" id="cd02142">
    <property type="entry name" value="McbC_SagB-like_oxidoreductase"/>
    <property type="match status" value="1"/>
</dbReference>
<dbReference type="Gene3D" id="3.40.109.10">
    <property type="entry name" value="NADH Oxidase"/>
    <property type="match status" value="1"/>
</dbReference>
<dbReference type="InterPro" id="IPR000415">
    <property type="entry name" value="Nitroreductase-like"/>
</dbReference>
<dbReference type="InterPro" id="IPR020051">
    <property type="entry name" value="SagB-type_dehydrogenase"/>
</dbReference>
<dbReference type="AlphaFoldDB" id="A0A4Y3PQE5"/>
<keyword evidence="3" id="KW-1185">Reference proteome</keyword>
<dbReference type="NCBIfam" id="TIGR03605">
    <property type="entry name" value="antibiot_sagB"/>
    <property type="match status" value="1"/>
</dbReference>
<reference evidence="2 3" key="1">
    <citation type="submission" date="2019-06" db="EMBL/GenBank/DDBJ databases">
        <title>Whole genome shotgun sequence of Brevibacillus parabrevis NBRC 12334.</title>
        <authorList>
            <person name="Hosoyama A."/>
            <person name="Uohara A."/>
            <person name="Ohji S."/>
            <person name="Ichikawa N."/>
        </authorList>
    </citation>
    <scope>NUCLEOTIDE SEQUENCE [LARGE SCALE GENOMIC DNA]</scope>
    <source>
        <strain evidence="2 3">NBRC 12334</strain>
    </source>
</reference>
<dbReference type="STRING" id="54914.AV540_10605"/>
<sequence length="263" mass="30302">MHPEWQRIANEFIQATSYRLGDLEKGWAARYDFSKRPPTYLQYEEAFVRIPLGEPDFPSSGDSADLWELLQNRRSKRNFLPQPLSLNELNLLLWGTQGITADMGDYQLRTTPSAGALYLIETFLLINHVEGLEKGLYHLDVKNWCLEGLKKQDVSEVAYQLTEEQEMTRRAAVNFVWTAKVDRVRHKYNERAYRYIWWDSGHTAQNLHLAANALGLGVSTVGHWMDHDMNEFLGIDGTEHLSVLMASVGKIAGGHWLEERRPK</sequence>
<comment type="caution">
    <text evidence="2">The sequence shown here is derived from an EMBL/GenBank/DDBJ whole genome shotgun (WGS) entry which is preliminary data.</text>
</comment>
<dbReference type="PANTHER" id="PTHR43745">
    <property type="entry name" value="NITROREDUCTASE MJ1384-RELATED"/>
    <property type="match status" value="1"/>
</dbReference>
<evidence type="ECO:0000313" key="3">
    <source>
        <dbReference type="Proteomes" id="UP000316882"/>
    </source>
</evidence>
<dbReference type="EMBL" id="BJMH01000020">
    <property type="protein sequence ID" value="GEB34206.1"/>
    <property type="molecule type" value="Genomic_DNA"/>
</dbReference>